<accession>A0AAE1BEL2</accession>
<dbReference type="EMBL" id="JAWQEG010009226">
    <property type="protein sequence ID" value="KAK3848986.1"/>
    <property type="molecule type" value="Genomic_DNA"/>
</dbReference>
<feature type="chain" id="PRO_5041903843" description="Secreted protein" evidence="2">
    <location>
        <begin position="21"/>
        <end position="89"/>
    </location>
</feature>
<protein>
    <recommendedName>
        <fullName evidence="5">Secreted protein</fullName>
    </recommendedName>
</protein>
<feature type="compositionally biased region" description="Low complexity" evidence="1">
    <location>
        <begin position="38"/>
        <end position="50"/>
    </location>
</feature>
<feature type="compositionally biased region" description="Pro residues" evidence="1">
    <location>
        <begin position="51"/>
        <end position="64"/>
    </location>
</feature>
<evidence type="ECO:0000256" key="2">
    <source>
        <dbReference type="SAM" id="SignalP"/>
    </source>
</evidence>
<reference evidence="3" key="1">
    <citation type="submission" date="2023-10" db="EMBL/GenBank/DDBJ databases">
        <title>Genome assemblies of two species of porcelain crab, Petrolisthes cinctipes and Petrolisthes manimaculis (Anomura: Porcellanidae).</title>
        <authorList>
            <person name="Angst P."/>
        </authorList>
    </citation>
    <scope>NUCLEOTIDE SEQUENCE</scope>
    <source>
        <strain evidence="3">PB745_01</strain>
        <tissue evidence="3">Gill</tissue>
    </source>
</reference>
<feature type="signal peptide" evidence="2">
    <location>
        <begin position="1"/>
        <end position="20"/>
    </location>
</feature>
<dbReference type="AlphaFoldDB" id="A0AAE1BEL2"/>
<sequence length="89" mass="9795">MHQFPFQVLCGLLSSTSILSSPFVHFLPHSHSSITTFHLTTPHLPHSPSSPHHPSPHHPSPPTLSTPHLTTPHHHSATCNKHTARTPHV</sequence>
<comment type="caution">
    <text evidence="3">The sequence shown here is derived from an EMBL/GenBank/DDBJ whole genome shotgun (WGS) entry which is preliminary data.</text>
</comment>
<keyword evidence="4" id="KW-1185">Reference proteome</keyword>
<name>A0AAE1BEL2_PETCI</name>
<feature type="compositionally biased region" description="Basic residues" evidence="1">
    <location>
        <begin position="71"/>
        <end position="89"/>
    </location>
</feature>
<evidence type="ECO:0000313" key="3">
    <source>
        <dbReference type="EMBL" id="KAK3848986.1"/>
    </source>
</evidence>
<feature type="region of interest" description="Disordered" evidence="1">
    <location>
        <begin position="37"/>
        <end position="89"/>
    </location>
</feature>
<dbReference type="Proteomes" id="UP001286313">
    <property type="component" value="Unassembled WGS sequence"/>
</dbReference>
<keyword evidence="2" id="KW-0732">Signal</keyword>
<evidence type="ECO:0000313" key="4">
    <source>
        <dbReference type="Proteomes" id="UP001286313"/>
    </source>
</evidence>
<evidence type="ECO:0000256" key="1">
    <source>
        <dbReference type="SAM" id="MobiDB-lite"/>
    </source>
</evidence>
<evidence type="ECO:0008006" key="5">
    <source>
        <dbReference type="Google" id="ProtNLM"/>
    </source>
</evidence>
<gene>
    <name evidence="3" type="ORF">Pcinc_044244</name>
</gene>
<organism evidence="3 4">
    <name type="scientific">Petrolisthes cinctipes</name>
    <name type="common">Flat porcelain crab</name>
    <dbReference type="NCBI Taxonomy" id="88211"/>
    <lineage>
        <taxon>Eukaryota</taxon>
        <taxon>Metazoa</taxon>
        <taxon>Ecdysozoa</taxon>
        <taxon>Arthropoda</taxon>
        <taxon>Crustacea</taxon>
        <taxon>Multicrustacea</taxon>
        <taxon>Malacostraca</taxon>
        <taxon>Eumalacostraca</taxon>
        <taxon>Eucarida</taxon>
        <taxon>Decapoda</taxon>
        <taxon>Pleocyemata</taxon>
        <taxon>Anomura</taxon>
        <taxon>Galatheoidea</taxon>
        <taxon>Porcellanidae</taxon>
        <taxon>Petrolisthes</taxon>
    </lineage>
</organism>
<proteinExistence type="predicted"/>